<reference evidence="15 16" key="1">
    <citation type="submission" date="2024-09" db="EMBL/GenBank/DDBJ databases">
        <title>A chromosome-level genome assembly of Gray's grenadier anchovy, Coilia grayii.</title>
        <authorList>
            <person name="Fu Z."/>
        </authorList>
    </citation>
    <scope>NUCLEOTIDE SEQUENCE [LARGE SCALE GENOMIC DNA]</scope>
    <source>
        <strain evidence="15">G4</strain>
        <tissue evidence="15">Muscle</tissue>
    </source>
</reference>
<feature type="transmembrane region" description="Helical" evidence="14">
    <location>
        <begin position="216"/>
        <end position="236"/>
    </location>
</feature>
<dbReference type="EMBL" id="JBHFQA010000006">
    <property type="protein sequence ID" value="KAL2098160.1"/>
    <property type="molecule type" value="Genomic_DNA"/>
</dbReference>
<feature type="transmembrane region" description="Helical" evidence="14">
    <location>
        <begin position="538"/>
        <end position="561"/>
    </location>
</feature>
<dbReference type="Gene3D" id="1.20.1730.10">
    <property type="entry name" value="Sodium/glucose cotransporter"/>
    <property type="match status" value="1"/>
</dbReference>
<evidence type="ECO:0000256" key="6">
    <source>
        <dbReference type="ARBA" id="ARBA00022979"/>
    </source>
</evidence>
<keyword evidence="10 14" id="KW-0472">Membrane</keyword>
<feature type="transmembrane region" description="Helical" evidence="14">
    <location>
        <begin position="256"/>
        <end position="275"/>
    </location>
</feature>
<comment type="subcellular location">
    <subcellularLocation>
        <location evidence="1">Membrane</location>
        <topology evidence="1">Multi-pass membrane protein</topology>
    </subcellularLocation>
</comment>
<evidence type="ECO:0000256" key="7">
    <source>
        <dbReference type="ARBA" id="ARBA00022989"/>
    </source>
</evidence>
<evidence type="ECO:0000256" key="5">
    <source>
        <dbReference type="ARBA" id="ARBA00022847"/>
    </source>
</evidence>
<dbReference type="GO" id="GO:0006814">
    <property type="term" value="P:sodium ion transport"/>
    <property type="evidence" value="ECO:0007669"/>
    <property type="project" value="UniProtKB-KW"/>
</dbReference>
<dbReference type="PANTHER" id="PTHR45897">
    <property type="entry name" value="HIGH-AFFINITY CHOLINE TRANSPORTER 1"/>
    <property type="match status" value="1"/>
</dbReference>
<dbReference type="InterPro" id="IPR038377">
    <property type="entry name" value="Na/Glc_symporter_sf"/>
</dbReference>
<keyword evidence="4 14" id="KW-0812">Transmembrane</keyword>
<dbReference type="AlphaFoldDB" id="A0ABD1KG86"/>
<feature type="transmembrane region" description="Helical" evidence="14">
    <location>
        <begin position="616"/>
        <end position="636"/>
    </location>
</feature>
<evidence type="ECO:0000256" key="4">
    <source>
        <dbReference type="ARBA" id="ARBA00022692"/>
    </source>
</evidence>
<keyword evidence="5" id="KW-0769">Symport</keyword>
<keyword evidence="6" id="KW-0530">Neurotransmitter biosynthesis</keyword>
<accession>A0ABD1KG86</accession>
<dbReference type="GO" id="GO:0016020">
    <property type="term" value="C:membrane"/>
    <property type="evidence" value="ECO:0007669"/>
    <property type="project" value="UniProtKB-SubCell"/>
</dbReference>
<evidence type="ECO:0000256" key="8">
    <source>
        <dbReference type="ARBA" id="ARBA00023053"/>
    </source>
</evidence>
<evidence type="ECO:0000256" key="14">
    <source>
        <dbReference type="SAM" id="Phobius"/>
    </source>
</evidence>
<evidence type="ECO:0000313" key="15">
    <source>
        <dbReference type="EMBL" id="KAL2098160.1"/>
    </source>
</evidence>
<organism evidence="15 16">
    <name type="scientific">Coilia grayii</name>
    <name type="common">Gray's grenadier anchovy</name>
    <dbReference type="NCBI Taxonomy" id="363190"/>
    <lineage>
        <taxon>Eukaryota</taxon>
        <taxon>Metazoa</taxon>
        <taxon>Chordata</taxon>
        <taxon>Craniata</taxon>
        <taxon>Vertebrata</taxon>
        <taxon>Euteleostomi</taxon>
        <taxon>Actinopterygii</taxon>
        <taxon>Neopterygii</taxon>
        <taxon>Teleostei</taxon>
        <taxon>Clupei</taxon>
        <taxon>Clupeiformes</taxon>
        <taxon>Clupeoidei</taxon>
        <taxon>Engraulidae</taxon>
        <taxon>Coilinae</taxon>
        <taxon>Coilia</taxon>
    </lineage>
</organism>
<evidence type="ECO:0000256" key="1">
    <source>
        <dbReference type="ARBA" id="ARBA00004141"/>
    </source>
</evidence>
<evidence type="ECO:0000256" key="2">
    <source>
        <dbReference type="ARBA" id="ARBA00006434"/>
    </source>
</evidence>
<keyword evidence="3" id="KW-0813">Transport</keyword>
<evidence type="ECO:0000256" key="13">
    <source>
        <dbReference type="RuleBase" id="RU362091"/>
    </source>
</evidence>
<keyword evidence="8" id="KW-0915">Sodium</keyword>
<comment type="similarity">
    <text evidence="2 13">Belongs to the sodium:solute symporter (SSF) (TC 2.A.21) family.</text>
</comment>
<protein>
    <submittedName>
        <fullName evidence="15">Uncharacterized protein</fullName>
    </submittedName>
</protein>
<gene>
    <name evidence="15" type="ORF">ACEWY4_007367</name>
</gene>
<proteinExistence type="inferred from homology"/>
<feature type="transmembrane region" description="Helical" evidence="14">
    <location>
        <begin position="566"/>
        <end position="583"/>
    </location>
</feature>
<name>A0ABD1KG86_9TELE</name>
<dbReference type="InterPro" id="IPR052244">
    <property type="entry name" value="Choline_transporter"/>
</dbReference>
<feature type="transmembrane region" description="Helical" evidence="14">
    <location>
        <begin position="183"/>
        <end position="210"/>
    </location>
</feature>
<evidence type="ECO:0000256" key="11">
    <source>
        <dbReference type="ARBA" id="ARBA00023180"/>
    </source>
</evidence>
<keyword evidence="16" id="KW-1185">Reference proteome</keyword>
<dbReference type="GO" id="GO:0015293">
    <property type="term" value="F:symporter activity"/>
    <property type="evidence" value="ECO:0007669"/>
    <property type="project" value="UniProtKB-KW"/>
</dbReference>
<feature type="transmembrane region" description="Helical" evidence="14">
    <location>
        <begin position="513"/>
        <end position="532"/>
    </location>
</feature>
<feature type="transmembrane region" description="Helical" evidence="14">
    <location>
        <begin position="408"/>
        <end position="430"/>
    </location>
</feature>
<sequence length="684" mass="75766">MEWLHVFAPAGPQESSYNLMTLIPPLQFYNSHQSGEYHPDIRAPTANMCSHMYYFSHNGALSLPLSRAWYVALAALQHWLWALKIDYVLAHGLSSRSNRTLGRLPPLLRREATTILPPLSWRWKVYLTKGETMALNVPGLVVMAVFYLLILGTGIWASMRSKKEERKCTGDGMEITLLAGRNINFLVGVFTLTATWVGGGFILGIAEAVYNPTLGLVWALMPVPYVLTFFLGGFFFAKPMRANNYLTMMDPFQLKYGNVLSSLLLFPALVGDVLWVARTLVSLGGTMSVILDLSYVYSILISSVVAILYTLLGGLYSVAYTDVIQLILIFLSLYICVPFMLLNPMSMDISITAYNATFQPPWIGKIEPEDAGKWIDEFLVLALGGLAYQAFYQRILSASSYTQAQITCFTSSFFCLILGIPSVIIGAVAASTDWNLTSYGPKTPFENGEAGAILPIALQYLTPTYISILGIGAVAAAVMSSMDSALLSSASLFSSNMYKNIIRKQASDREMQWVIKISVIVVGLAGTALTFLDNSVLVFWMVGVDMSYTIMFPQLVCVLFFNRSNGYGAITGFMLGIMLRFMSGEPLVNLKPVIKFPGGRIDDKGDFIQYFPYRTFIMVASVLTIMGVSYFTSLLFSKGVVPERFDLFKIKEHAKALVRPNEKDYKEGQKVSSVSKQLLETTSC</sequence>
<dbReference type="PANTHER" id="PTHR45897:SF5">
    <property type="entry name" value="HIGH AFFINITY CHOLINE TRANSPORTER 1"/>
    <property type="match status" value="1"/>
</dbReference>
<evidence type="ECO:0000313" key="16">
    <source>
        <dbReference type="Proteomes" id="UP001591681"/>
    </source>
</evidence>
<dbReference type="Pfam" id="PF00474">
    <property type="entry name" value="SSF"/>
    <property type="match status" value="1"/>
</dbReference>
<evidence type="ECO:0000256" key="9">
    <source>
        <dbReference type="ARBA" id="ARBA00023065"/>
    </source>
</evidence>
<keyword evidence="12" id="KW-0739">Sodium transport</keyword>
<evidence type="ECO:0000256" key="3">
    <source>
        <dbReference type="ARBA" id="ARBA00022448"/>
    </source>
</evidence>
<evidence type="ECO:0000256" key="12">
    <source>
        <dbReference type="ARBA" id="ARBA00023201"/>
    </source>
</evidence>
<feature type="transmembrane region" description="Helical" evidence="14">
    <location>
        <begin position="378"/>
        <end position="396"/>
    </location>
</feature>
<dbReference type="GO" id="GO:0015220">
    <property type="term" value="F:choline transmembrane transporter activity"/>
    <property type="evidence" value="ECO:0007669"/>
    <property type="project" value="UniProtKB-ARBA"/>
</dbReference>
<feature type="transmembrane region" description="Helical" evidence="14">
    <location>
        <begin position="295"/>
        <end position="316"/>
    </location>
</feature>
<evidence type="ECO:0000256" key="10">
    <source>
        <dbReference type="ARBA" id="ARBA00023136"/>
    </source>
</evidence>
<keyword evidence="11" id="KW-0325">Glycoprotein</keyword>
<feature type="transmembrane region" description="Helical" evidence="14">
    <location>
        <begin position="137"/>
        <end position="157"/>
    </location>
</feature>
<dbReference type="CDD" id="cd11474">
    <property type="entry name" value="SLC5sbd_CHT"/>
    <property type="match status" value="1"/>
</dbReference>
<comment type="caution">
    <text evidence="15">The sequence shown here is derived from an EMBL/GenBank/DDBJ whole genome shotgun (WGS) entry which is preliminary data.</text>
</comment>
<keyword evidence="9" id="KW-0406">Ion transport</keyword>
<dbReference type="InterPro" id="IPR001734">
    <property type="entry name" value="Na/solute_symporter"/>
</dbReference>
<dbReference type="Proteomes" id="UP001591681">
    <property type="component" value="Unassembled WGS sequence"/>
</dbReference>
<keyword evidence="7 14" id="KW-1133">Transmembrane helix</keyword>
<dbReference type="PROSITE" id="PS50283">
    <property type="entry name" value="NA_SOLUT_SYMP_3"/>
    <property type="match status" value="1"/>
</dbReference>
<feature type="transmembrane region" description="Helical" evidence="14">
    <location>
        <begin position="323"/>
        <end position="342"/>
    </location>
</feature>